<evidence type="ECO:0000259" key="3">
    <source>
        <dbReference type="Pfam" id="PF26580"/>
    </source>
</evidence>
<comment type="caution">
    <text evidence="4">The sequence shown here is derived from an EMBL/GenBank/DDBJ whole genome shotgun (WGS) entry which is preliminary data.</text>
</comment>
<feature type="non-terminal residue" evidence="4">
    <location>
        <position position="1"/>
    </location>
</feature>
<feature type="domain" description="Low molecular weight antigen MTB12-like C-terminal" evidence="3">
    <location>
        <begin position="2"/>
        <end position="109"/>
    </location>
</feature>
<dbReference type="InterPro" id="IPR058644">
    <property type="entry name" value="Mtb12-like_C"/>
</dbReference>
<protein>
    <submittedName>
        <fullName evidence="4">Membrane protein</fullName>
    </submittedName>
</protein>
<dbReference type="Pfam" id="PF26580">
    <property type="entry name" value="Mtb12_C"/>
    <property type="match status" value="1"/>
</dbReference>
<gene>
    <name evidence="4" type="ORF">ADK38_38310</name>
</gene>
<evidence type="ECO:0000256" key="1">
    <source>
        <dbReference type="ARBA" id="ARBA00022729"/>
    </source>
</evidence>
<comment type="similarity">
    <text evidence="2">Belongs to the MTB12 family.</text>
</comment>
<keyword evidence="5" id="KW-1185">Reference proteome</keyword>
<dbReference type="Proteomes" id="UP000037020">
    <property type="component" value="Unassembled WGS sequence"/>
</dbReference>
<evidence type="ECO:0000256" key="2">
    <source>
        <dbReference type="ARBA" id="ARBA00093774"/>
    </source>
</evidence>
<proteinExistence type="inferred from homology"/>
<reference evidence="4 5" key="1">
    <citation type="submission" date="2015-07" db="EMBL/GenBank/DDBJ databases">
        <authorList>
            <person name="Ju K.-S."/>
            <person name="Doroghazi J.R."/>
            <person name="Metcalf W.W."/>
        </authorList>
    </citation>
    <scope>NUCLEOTIDE SEQUENCE [LARGE SCALE GENOMIC DNA]</scope>
    <source>
        <strain evidence="4 5">NRRL B-3589</strain>
    </source>
</reference>
<evidence type="ECO:0000313" key="4">
    <source>
        <dbReference type="EMBL" id="KOG85144.1"/>
    </source>
</evidence>
<sequence>AAARRQVKANWEKFFDPATSSDEKAELLQNGRQLKPLLAAFSGDERGGQVEARVSGVTFSSATEAEVRYALLLSGQTALPGASGTSVLQDKTWKVSVKTLCALVKLSGDAPKAPGC</sequence>
<organism evidence="4 5">
    <name type="scientific">Streptomyces varsoviensis</name>
    <dbReference type="NCBI Taxonomy" id="67373"/>
    <lineage>
        <taxon>Bacteria</taxon>
        <taxon>Bacillati</taxon>
        <taxon>Actinomycetota</taxon>
        <taxon>Actinomycetes</taxon>
        <taxon>Kitasatosporales</taxon>
        <taxon>Streptomycetaceae</taxon>
        <taxon>Streptomyces</taxon>
    </lineage>
</organism>
<evidence type="ECO:0000313" key="5">
    <source>
        <dbReference type="Proteomes" id="UP000037020"/>
    </source>
</evidence>
<keyword evidence="1" id="KW-0732">Signal</keyword>
<dbReference type="EMBL" id="LGUT01003600">
    <property type="protein sequence ID" value="KOG85144.1"/>
    <property type="molecule type" value="Genomic_DNA"/>
</dbReference>
<name>A0ABR5IVI3_9ACTN</name>
<accession>A0ABR5IVI3</accession>